<evidence type="ECO:0000313" key="5">
    <source>
        <dbReference type="Proteomes" id="UP000509478"/>
    </source>
</evidence>
<dbReference type="CDD" id="cd02205">
    <property type="entry name" value="CBS_pair_SF"/>
    <property type="match status" value="1"/>
</dbReference>
<dbReference type="InterPro" id="IPR036567">
    <property type="entry name" value="RHF-like"/>
</dbReference>
<dbReference type="OrthoDB" id="8919at2157"/>
<evidence type="ECO:0000259" key="3">
    <source>
        <dbReference type="PROSITE" id="PS51371"/>
    </source>
</evidence>
<reference evidence="4 5" key="1">
    <citation type="submission" date="2018-02" db="EMBL/GenBank/DDBJ databases">
        <title>Complete genome of Nitrosopumilus ureaphilus PS0.</title>
        <authorList>
            <person name="Qin W."/>
            <person name="Zheng Y."/>
            <person name="Stahl D.A."/>
        </authorList>
    </citation>
    <scope>NUCLEOTIDE SEQUENCE [LARGE SCALE GENOMIC DNA]</scope>
    <source>
        <strain evidence="4 5">PS0</strain>
    </source>
</reference>
<gene>
    <name evidence="4" type="ORF">C5F50_09320</name>
</gene>
<dbReference type="GO" id="GO:0016301">
    <property type="term" value="F:kinase activity"/>
    <property type="evidence" value="ECO:0007669"/>
    <property type="project" value="UniProtKB-KW"/>
</dbReference>
<evidence type="ECO:0000256" key="2">
    <source>
        <dbReference type="PROSITE-ProRule" id="PRU00703"/>
    </source>
</evidence>
<dbReference type="Pfam" id="PF00571">
    <property type="entry name" value="CBS"/>
    <property type="match status" value="3"/>
</dbReference>
<dbReference type="PANTHER" id="PTHR43080">
    <property type="entry name" value="CBS DOMAIN-CONTAINING PROTEIN CBSX3, MITOCHONDRIAL"/>
    <property type="match status" value="1"/>
</dbReference>
<proteinExistence type="predicted"/>
<dbReference type="InterPro" id="IPR000644">
    <property type="entry name" value="CBS_dom"/>
</dbReference>
<dbReference type="Gene3D" id="3.10.580.10">
    <property type="entry name" value="CBS-domain"/>
    <property type="match status" value="2"/>
</dbReference>
<evidence type="ECO:0000256" key="1">
    <source>
        <dbReference type="ARBA" id="ARBA00023122"/>
    </source>
</evidence>
<dbReference type="InterPro" id="IPR051257">
    <property type="entry name" value="Diverse_CBS-Domain"/>
</dbReference>
<name>A0A7D5R276_9ARCH</name>
<sequence length="392" mass="44596">MITDTIYEHLRDIQTAKVEPLISKATTIDPSDTVSSVINKIIKDNAYDVFYFDGKSTLSTNIRALLNAKNITQMNIDPFLYPIPHISPNDSVQKAADILTHYRIREVPIVQKNQIIGVVTAKRILEILSTKDNRWIKANLIYTQNPITISSEELLGNAKKIMTSKRLDHLPVVSQGKIKQVLTSAHILEYILPQERQGKKSFKGKTTHKLEFKIGNIGSTRIPQCTPNDDLNKIVDSMLKTDTTCCLVNLWENLQGIITYRDVLELLVSKLEAAIPLYVVGLPEDQTNINLISKKFENTLKKVQKVYSEIHEARVSIKQQRTGDKKEGKYEVTIIVTTSHHAPLIFSSVGFDLSEVLDELGQKLLRSLSKHTNRYDNKRSRKSIRKMRHPIF</sequence>
<organism evidence="4 5">
    <name type="scientific">Nitrosopumilus ureiphilus</name>
    <dbReference type="NCBI Taxonomy" id="1470067"/>
    <lineage>
        <taxon>Archaea</taxon>
        <taxon>Nitrososphaerota</taxon>
        <taxon>Nitrososphaeria</taxon>
        <taxon>Nitrosopumilales</taxon>
        <taxon>Nitrosopumilaceae</taxon>
        <taxon>Nitrosopumilus</taxon>
    </lineage>
</organism>
<dbReference type="SUPFAM" id="SSF69754">
    <property type="entry name" value="Ribosome binding protein Y (YfiA homologue)"/>
    <property type="match status" value="1"/>
</dbReference>
<dbReference type="Gene3D" id="3.30.160.100">
    <property type="entry name" value="Ribosome hibernation promotion factor-like"/>
    <property type="match status" value="1"/>
</dbReference>
<dbReference type="GeneID" id="56068303"/>
<dbReference type="KEGG" id="nue:C5F50_09320"/>
<dbReference type="Proteomes" id="UP000509478">
    <property type="component" value="Chromosome"/>
</dbReference>
<dbReference type="SUPFAM" id="SSF54631">
    <property type="entry name" value="CBS-domain pair"/>
    <property type="match status" value="2"/>
</dbReference>
<keyword evidence="1 2" id="KW-0129">CBS domain</keyword>
<dbReference type="EMBL" id="CP026995">
    <property type="protein sequence ID" value="QLH07256.1"/>
    <property type="molecule type" value="Genomic_DNA"/>
</dbReference>
<keyword evidence="4" id="KW-0418">Kinase</keyword>
<feature type="domain" description="CBS" evidence="3">
    <location>
        <begin position="142"/>
        <end position="198"/>
    </location>
</feature>
<dbReference type="RefSeq" id="WP_179371128.1">
    <property type="nucleotide sequence ID" value="NZ_CP026995.1"/>
</dbReference>
<evidence type="ECO:0000313" key="4">
    <source>
        <dbReference type="EMBL" id="QLH07256.1"/>
    </source>
</evidence>
<keyword evidence="5" id="KW-1185">Reference proteome</keyword>
<dbReference type="PANTHER" id="PTHR43080:SF2">
    <property type="entry name" value="CBS DOMAIN-CONTAINING PROTEIN"/>
    <property type="match status" value="1"/>
</dbReference>
<dbReference type="SMART" id="SM00116">
    <property type="entry name" value="CBS"/>
    <property type="match status" value="3"/>
</dbReference>
<feature type="domain" description="CBS" evidence="3">
    <location>
        <begin position="76"/>
        <end position="136"/>
    </location>
</feature>
<protein>
    <submittedName>
        <fullName evidence="4">Histidine kinase</fullName>
    </submittedName>
</protein>
<dbReference type="AlphaFoldDB" id="A0A7D5R276"/>
<dbReference type="InterPro" id="IPR046342">
    <property type="entry name" value="CBS_dom_sf"/>
</dbReference>
<accession>A0A7D5R276</accession>
<keyword evidence="4" id="KW-0808">Transferase</keyword>
<dbReference type="PROSITE" id="PS51371">
    <property type="entry name" value="CBS"/>
    <property type="match status" value="2"/>
</dbReference>